<dbReference type="EMBL" id="QJVJ01000004">
    <property type="protein sequence ID" value="PYI55145.1"/>
    <property type="molecule type" value="Genomic_DNA"/>
</dbReference>
<evidence type="ECO:0000313" key="1">
    <source>
        <dbReference type="EMBL" id="PYI55145.1"/>
    </source>
</evidence>
<proteinExistence type="predicted"/>
<dbReference type="AlphaFoldDB" id="A0A2V5K6V5"/>
<gene>
    <name evidence="1" type="ORF">DLM86_11510</name>
</gene>
<comment type="caution">
    <text evidence="1">The sequence shown here is derived from an EMBL/GenBank/DDBJ whole genome shotgun (WGS) entry which is preliminary data.</text>
</comment>
<reference evidence="1 2" key="1">
    <citation type="submission" date="2018-05" db="EMBL/GenBank/DDBJ databases">
        <title>Paenibacillus flagellatus sp. nov., isolated from selenium mineral soil.</title>
        <authorList>
            <person name="Dai X."/>
        </authorList>
    </citation>
    <scope>NUCLEOTIDE SEQUENCE [LARGE SCALE GENOMIC DNA]</scope>
    <source>
        <strain evidence="1 2">DXL2</strain>
    </source>
</reference>
<evidence type="ECO:0000313" key="2">
    <source>
        <dbReference type="Proteomes" id="UP000247476"/>
    </source>
</evidence>
<organism evidence="1 2">
    <name type="scientific">Paenibacillus flagellatus</name>
    <dbReference type="NCBI Taxonomy" id="2211139"/>
    <lineage>
        <taxon>Bacteria</taxon>
        <taxon>Bacillati</taxon>
        <taxon>Bacillota</taxon>
        <taxon>Bacilli</taxon>
        <taxon>Bacillales</taxon>
        <taxon>Paenibacillaceae</taxon>
        <taxon>Paenibacillus</taxon>
    </lineage>
</organism>
<keyword evidence="2" id="KW-1185">Reference proteome</keyword>
<protein>
    <recommendedName>
        <fullName evidence="3">DUF4177 domain-containing protein</fullName>
    </recommendedName>
</protein>
<name>A0A2V5K6V5_9BACL</name>
<dbReference type="Proteomes" id="UP000247476">
    <property type="component" value="Unassembled WGS sequence"/>
</dbReference>
<dbReference type="OrthoDB" id="2974333at2"/>
<accession>A0A2V5K6V5</accession>
<sequence>MSVSAFHRWEYAIAAKAEELNALGAEGWELVGVTAQPGGGERFYLKRPLPSLREQITLEQRKHALDAASEGGSGG</sequence>
<evidence type="ECO:0008006" key="3">
    <source>
        <dbReference type="Google" id="ProtNLM"/>
    </source>
</evidence>